<evidence type="ECO:0000259" key="4">
    <source>
        <dbReference type="PROSITE" id="PS50977"/>
    </source>
</evidence>
<dbReference type="InterPro" id="IPR001647">
    <property type="entry name" value="HTH_TetR"/>
</dbReference>
<organism evidence="5 6">
    <name type="scientific">Neobacillus massiliamazoniensis</name>
    <dbReference type="NCBI Taxonomy" id="1499688"/>
    <lineage>
        <taxon>Bacteria</taxon>
        <taxon>Bacillati</taxon>
        <taxon>Bacillota</taxon>
        <taxon>Bacilli</taxon>
        <taxon>Bacillales</taxon>
        <taxon>Bacillaceae</taxon>
        <taxon>Neobacillus</taxon>
    </lineage>
</organism>
<dbReference type="InterPro" id="IPR036271">
    <property type="entry name" value="Tet_transcr_reg_TetR-rel_C_sf"/>
</dbReference>
<feature type="DNA-binding region" description="H-T-H motif" evidence="3">
    <location>
        <begin position="26"/>
        <end position="45"/>
    </location>
</feature>
<evidence type="ECO:0000313" key="6">
    <source>
        <dbReference type="Proteomes" id="UP000199087"/>
    </source>
</evidence>
<evidence type="ECO:0000256" key="2">
    <source>
        <dbReference type="ARBA" id="ARBA00023125"/>
    </source>
</evidence>
<feature type="domain" description="HTH tetR-type" evidence="4">
    <location>
        <begin position="3"/>
        <end position="63"/>
    </location>
</feature>
<evidence type="ECO:0000256" key="3">
    <source>
        <dbReference type="PROSITE-ProRule" id="PRU00335"/>
    </source>
</evidence>
<dbReference type="PANTHER" id="PTHR43479:SF11">
    <property type="entry name" value="ACREF_ENVCD OPERON REPRESSOR-RELATED"/>
    <property type="match status" value="1"/>
</dbReference>
<dbReference type="RefSeq" id="WP_090638129.1">
    <property type="nucleotide sequence ID" value="NZ_CVRB01000004.1"/>
</dbReference>
<dbReference type="AlphaFoldDB" id="A0A0U1P2E3"/>
<dbReference type="SUPFAM" id="SSF48498">
    <property type="entry name" value="Tetracyclin repressor-like, C-terminal domain"/>
    <property type="match status" value="1"/>
</dbReference>
<dbReference type="Pfam" id="PF00440">
    <property type="entry name" value="TetR_N"/>
    <property type="match status" value="1"/>
</dbReference>
<keyword evidence="1" id="KW-0678">Repressor</keyword>
<dbReference type="PANTHER" id="PTHR43479">
    <property type="entry name" value="ACREF/ENVCD OPERON REPRESSOR-RELATED"/>
    <property type="match status" value="1"/>
</dbReference>
<dbReference type="Gene3D" id="1.10.357.10">
    <property type="entry name" value="Tetracycline Repressor, domain 2"/>
    <property type="match status" value="1"/>
</dbReference>
<keyword evidence="6" id="KW-1185">Reference proteome</keyword>
<evidence type="ECO:0000313" key="5">
    <source>
        <dbReference type="EMBL" id="CRK84425.1"/>
    </source>
</evidence>
<dbReference type="PROSITE" id="PS50977">
    <property type="entry name" value="HTH_TETR_2"/>
    <property type="match status" value="1"/>
</dbReference>
<dbReference type="Proteomes" id="UP000199087">
    <property type="component" value="Unassembled WGS sequence"/>
</dbReference>
<dbReference type="GO" id="GO:0003677">
    <property type="term" value="F:DNA binding"/>
    <property type="evidence" value="ECO:0007669"/>
    <property type="project" value="UniProtKB-UniRule"/>
</dbReference>
<gene>
    <name evidence="5" type="ORF">BN000_04438</name>
</gene>
<proteinExistence type="predicted"/>
<dbReference type="PRINTS" id="PR00455">
    <property type="entry name" value="HTHTETR"/>
</dbReference>
<name>A0A0U1P2E3_9BACI</name>
<dbReference type="OrthoDB" id="9789566at2"/>
<dbReference type="InterPro" id="IPR050624">
    <property type="entry name" value="HTH-type_Tx_Regulator"/>
</dbReference>
<sequence length="210" mass="24730">MKKDSKSEIVKAAIELFNSNGYSGTSIRDIAELAKVNPATIAYHFENKKGLLEYCFTSFFEQYTHLIEEAYVQIDQGAKACLKRIVANLLHFQCENILLASVVYREMSMNSQIVREILTTYSLKEKFYFQKIFERGFEWNEFRPHSIPYLMIQLKGYLTMPFMNAHYIREVLFIFPNEPFFEQKYLRAINSWIEHNLSVASIKTKEVMIN</sequence>
<dbReference type="EMBL" id="CVRB01000004">
    <property type="protein sequence ID" value="CRK84425.1"/>
    <property type="molecule type" value="Genomic_DNA"/>
</dbReference>
<dbReference type="InterPro" id="IPR009057">
    <property type="entry name" value="Homeodomain-like_sf"/>
</dbReference>
<dbReference type="NCBIfam" id="NF037937">
    <property type="entry name" value="septum_RefZ"/>
    <property type="match status" value="1"/>
</dbReference>
<dbReference type="STRING" id="1499688.BN000_04438"/>
<evidence type="ECO:0000256" key="1">
    <source>
        <dbReference type="ARBA" id="ARBA00022491"/>
    </source>
</evidence>
<reference evidence="6" key="1">
    <citation type="submission" date="2015-05" db="EMBL/GenBank/DDBJ databases">
        <authorList>
            <person name="Urmite Genomes"/>
        </authorList>
    </citation>
    <scope>NUCLEOTIDE SEQUENCE [LARGE SCALE GENOMIC DNA]</scope>
    <source>
        <strain evidence="6">LF1</strain>
    </source>
</reference>
<keyword evidence="2 3" id="KW-0238">DNA-binding</keyword>
<protein>
    <submittedName>
        <fullName evidence="5">TetR family transcriptional regulator</fullName>
    </submittedName>
</protein>
<accession>A0A0U1P2E3</accession>
<dbReference type="SUPFAM" id="SSF46689">
    <property type="entry name" value="Homeodomain-like"/>
    <property type="match status" value="1"/>
</dbReference>